<reference evidence="2 3" key="1">
    <citation type="submission" date="2020-07" db="EMBL/GenBank/DDBJ databases">
        <title>Sequencing the genomes of 1000 actinobacteria strains.</title>
        <authorList>
            <person name="Klenk H.-P."/>
        </authorList>
    </citation>
    <scope>NUCLEOTIDE SEQUENCE [LARGE SCALE GENOMIC DNA]</scope>
    <source>
        <strain evidence="2 3">DSM 45927</strain>
    </source>
</reference>
<accession>A0A853BY62</accession>
<evidence type="ECO:0000313" key="3">
    <source>
        <dbReference type="Proteomes" id="UP000575985"/>
    </source>
</evidence>
<feature type="signal peptide" evidence="1">
    <location>
        <begin position="1"/>
        <end position="18"/>
    </location>
</feature>
<evidence type="ECO:0000313" key="2">
    <source>
        <dbReference type="EMBL" id="NYI99102.1"/>
    </source>
</evidence>
<protein>
    <recommendedName>
        <fullName evidence="4">Alpha/beta hydrolase</fullName>
    </recommendedName>
</protein>
<dbReference type="Proteomes" id="UP000575985">
    <property type="component" value="Unassembled WGS sequence"/>
</dbReference>
<dbReference type="EMBL" id="JACCFO010000001">
    <property type="protein sequence ID" value="NYI99102.1"/>
    <property type="molecule type" value="Genomic_DNA"/>
</dbReference>
<feature type="chain" id="PRO_5038810098" description="Alpha/beta hydrolase" evidence="1">
    <location>
        <begin position="19"/>
        <end position="37"/>
    </location>
</feature>
<proteinExistence type="predicted"/>
<dbReference type="AlphaFoldDB" id="A0A853BY62"/>
<comment type="caution">
    <text evidence="2">The sequence shown here is derived from an EMBL/GenBank/DDBJ whole genome shotgun (WGS) entry which is preliminary data.</text>
</comment>
<evidence type="ECO:0008006" key="4">
    <source>
        <dbReference type="Google" id="ProtNLM"/>
    </source>
</evidence>
<keyword evidence="1" id="KW-0732">Signal</keyword>
<evidence type="ECO:0000256" key="1">
    <source>
        <dbReference type="SAM" id="SignalP"/>
    </source>
</evidence>
<keyword evidence="3" id="KW-1185">Reference proteome</keyword>
<gene>
    <name evidence="2" type="ORF">HNR12_005379</name>
</gene>
<organism evidence="2 3">
    <name type="scientific">Streptomonospora nanhaiensis</name>
    <dbReference type="NCBI Taxonomy" id="1323731"/>
    <lineage>
        <taxon>Bacteria</taxon>
        <taxon>Bacillati</taxon>
        <taxon>Actinomycetota</taxon>
        <taxon>Actinomycetes</taxon>
        <taxon>Streptosporangiales</taxon>
        <taxon>Nocardiopsidaceae</taxon>
        <taxon>Streptomonospora</taxon>
    </lineage>
</organism>
<sequence>MRAVLTALPSAAALSAAAAVPADAHAQERALVVFAHG</sequence>
<name>A0A853BY62_9ACTN</name>